<evidence type="ECO:0000256" key="5">
    <source>
        <dbReference type="SAM" id="Phobius"/>
    </source>
</evidence>
<comment type="subcellular location">
    <subcellularLocation>
        <location evidence="1">Membrane</location>
        <topology evidence="1">Multi-pass membrane protein</topology>
    </subcellularLocation>
</comment>
<organism evidence="7 8">
    <name type="scientific">Desulfosarcina ovata subsp. sediminis</name>
    <dbReference type="NCBI Taxonomy" id="885957"/>
    <lineage>
        <taxon>Bacteria</taxon>
        <taxon>Pseudomonadati</taxon>
        <taxon>Thermodesulfobacteriota</taxon>
        <taxon>Desulfobacteria</taxon>
        <taxon>Desulfobacterales</taxon>
        <taxon>Desulfosarcinaceae</taxon>
        <taxon>Desulfosarcina</taxon>
    </lineage>
</organism>
<evidence type="ECO:0000313" key="8">
    <source>
        <dbReference type="Proteomes" id="UP000425960"/>
    </source>
</evidence>
<dbReference type="GO" id="GO:0016020">
    <property type="term" value="C:membrane"/>
    <property type="evidence" value="ECO:0007669"/>
    <property type="project" value="UniProtKB-SubCell"/>
</dbReference>
<evidence type="ECO:0000256" key="3">
    <source>
        <dbReference type="ARBA" id="ARBA00022989"/>
    </source>
</evidence>
<evidence type="ECO:0000259" key="6">
    <source>
        <dbReference type="Pfam" id="PF00892"/>
    </source>
</evidence>
<feature type="transmembrane region" description="Helical" evidence="5">
    <location>
        <begin position="72"/>
        <end position="92"/>
    </location>
</feature>
<dbReference type="AlphaFoldDB" id="A0A5K7ZX58"/>
<feature type="domain" description="EamA" evidence="6">
    <location>
        <begin position="7"/>
        <end position="139"/>
    </location>
</feature>
<dbReference type="SUPFAM" id="SSF103481">
    <property type="entry name" value="Multidrug resistance efflux transporter EmrE"/>
    <property type="match status" value="2"/>
</dbReference>
<dbReference type="Proteomes" id="UP000425960">
    <property type="component" value="Chromosome"/>
</dbReference>
<feature type="transmembrane region" description="Helical" evidence="5">
    <location>
        <begin position="40"/>
        <end position="60"/>
    </location>
</feature>
<feature type="transmembrane region" description="Helical" evidence="5">
    <location>
        <begin position="236"/>
        <end position="256"/>
    </location>
</feature>
<feature type="domain" description="EamA" evidence="6">
    <location>
        <begin position="152"/>
        <end position="279"/>
    </location>
</feature>
<dbReference type="EMBL" id="AP021876">
    <property type="protein sequence ID" value="BBO84808.1"/>
    <property type="molecule type" value="Genomic_DNA"/>
</dbReference>
<evidence type="ECO:0000313" key="7">
    <source>
        <dbReference type="EMBL" id="BBO84808.1"/>
    </source>
</evidence>
<dbReference type="InterPro" id="IPR000620">
    <property type="entry name" value="EamA_dom"/>
</dbReference>
<feature type="transmembrane region" description="Helical" evidence="5">
    <location>
        <begin position="149"/>
        <end position="168"/>
    </location>
</feature>
<dbReference type="PANTHER" id="PTHR22911:SF6">
    <property type="entry name" value="SOLUTE CARRIER FAMILY 35 MEMBER G1"/>
    <property type="match status" value="1"/>
</dbReference>
<keyword evidence="2 5" id="KW-0812">Transmembrane</keyword>
<dbReference type="RefSeq" id="WP_155324617.1">
    <property type="nucleotide sequence ID" value="NZ_AP021876.1"/>
</dbReference>
<gene>
    <name evidence="7" type="ORF">DSCO28_53740</name>
</gene>
<dbReference type="Pfam" id="PF00892">
    <property type="entry name" value="EamA"/>
    <property type="match status" value="2"/>
</dbReference>
<feature type="transmembrane region" description="Helical" evidence="5">
    <location>
        <begin position="125"/>
        <end position="143"/>
    </location>
</feature>
<reference evidence="7 8" key="1">
    <citation type="submission" date="2019-11" db="EMBL/GenBank/DDBJ databases">
        <title>Comparative genomics of hydrocarbon-degrading Desulfosarcina strains.</title>
        <authorList>
            <person name="Watanabe M."/>
            <person name="Kojima H."/>
            <person name="Fukui M."/>
        </authorList>
    </citation>
    <scope>NUCLEOTIDE SEQUENCE [LARGE SCALE GENOMIC DNA]</scope>
    <source>
        <strain evidence="7 8">28bB2T</strain>
    </source>
</reference>
<evidence type="ECO:0000256" key="2">
    <source>
        <dbReference type="ARBA" id="ARBA00022692"/>
    </source>
</evidence>
<name>A0A5K7ZX58_9BACT</name>
<feature type="transmembrane region" description="Helical" evidence="5">
    <location>
        <begin position="207"/>
        <end position="224"/>
    </location>
</feature>
<evidence type="ECO:0000256" key="1">
    <source>
        <dbReference type="ARBA" id="ARBA00004141"/>
    </source>
</evidence>
<dbReference type="InterPro" id="IPR037185">
    <property type="entry name" value="EmrE-like"/>
</dbReference>
<feature type="transmembrane region" description="Helical" evidence="5">
    <location>
        <begin position="180"/>
        <end position="201"/>
    </location>
</feature>
<protein>
    <submittedName>
        <fullName evidence="7">Membrane protein</fullName>
    </submittedName>
</protein>
<feature type="transmembrane region" description="Helical" evidence="5">
    <location>
        <begin position="98"/>
        <end position="116"/>
    </location>
</feature>
<sequence length="283" mass="30690">MDRATAKGVFLILLATLCIVLMNTCARVSSIHHGPVEMVFYRGVVALSLLVPYMLATHPVSVFKTRRVGAHLYRSIIGNIGVGLVFWAYTLLPMANATALLFSAPLFVTALSPLLLREHVDGQRWMAVALGFGGILLIARPSMGLVTDPASMVGLGAALCIALVDMALRNLGRTEHPLTTVFYFILGGVIFSAPYTFTVGSLPQGHLILWIAGIGLFTVVQQLGKTAAYRFAEASFLAPYSYTAILWATLIGWLLWREWVSVRVVAGSAVVIASNLFILKRAR</sequence>
<dbReference type="PANTHER" id="PTHR22911">
    <property type="entry name" value="ACYL-MALONYL CONDENSING ENZYME-RELATED"/>
    <property type="match status" value="1"/>
</dbReference>
<feature type="transmembrane region" description="Helical" evidence="5">
    <location>
        <begin position="262"/>
        <end position="279"/>
    </location>
</feature>
<keyword evidence="3 5" id="KW-1133">Transmembrane helix</keyword>
<proteinExistence type="predicted"/>
<accession>A0A5K7ZX58</accession>
<evidence type="ECO:0000256" key="4">
    <source>
        <dbReference type="ARBA" id="ARBA00023136"/>
    </source>
</evidence>
<keyword evidence="4 5" id="KW-0472">Membrane</keyword>
<dbReference type="KEGG" id="dov:DSCO28_53740"/>